<evidence type="ECO:0000256" key="1">
    <source>
        <dbReference type="SAM" id="MobiDB-lite"/>
    </source>
</evidence>
<proteinExistence type="predicted"/>
<dbReference type="Proteomes" id="UP000024635">
    <property type="component" value="Unassembled WGS sequence"/>
</dbReference>
<keyword evidence="3" id="KW-1185">Reference proteome</keyword>
<protein>
    <submittedName>
        <fullName evidence="2">Uncharacterized protein</fullName>
    </submittedName>
</protein>
<comment type="caution">
    <text evidence="2">The sequence shown here is derived from an EMBL/GenBank/DDBJ whole genome shotgun (WGS) entry which is preliminary data.</text>
</comment>
<dbReference type="AlphaFoldDB" id="A0A016SEX0"/>
<accession>A0A016SEX0</accession>
<feature type="compositionally biased region" description="Pro residues" evidence="1">
    <location>
        <begin position="13"/>
        <end position="31"/>
    </location>
</feature>
<sequence length="85" mass="8888">MMLVTPVMATPMAAPPPPAVAYSHNPPPSNAPLPRVDKPEDIGSLSNSPRSESRKSNSKEPVEPTHVNQVRPTSSAAVPVLATPS</sequence>
<organism evidence="2 3">
    <name type="scientific">Ancylostoma ceylanicum</name>
    <dbReference type="NCBI Taxonomy" id="53326"/>
    <lineage>
        <taxon>Eukaryota</taxon>
        <taxon>Metazoa</taxon>
        <taxon>Ecdysozoa</taxon>
        <taxon>Nematoda</taxon>
        <taxon>Chromadorea</taxon>
        <taxon>Rhabditida</taxon>
        <taxon>Rhabditina</taxon>
        <taxon>Rhabditomorpha</taxon>
        <taxon>Strongyloidea</taxon>
        <taxon>Ancylostomatidae</taxon>
        <taxon>Ancylostomatinae</taxon>
        <taxon>Ancylostoma</taxon>
    </lineage>
</organism>
<feature type="compositionally biased region" description="Basic and acidic residues" evidence="1">
    <location>
        <begin position="51"/>
        <end position="63"/>
    </location>
</feature>
<evidence type="ECO:0000313" key="2">
    <source>
        <dbReference type="EMBL" id="EYB88937.1"/>
    </source>
</evidence>
<name>A0A016SEX0_9BILA</name>
<dbReference type="EMBL" id="JARK01001575">
    <property type="protein sequence ID" value="EYB88937.1"/>
    <property type="molecule type" value="Genomic_DNA"/>
</dbReference>
<reference evidence="3" key="1">
    <citation type="journal article" date="2015" name="Nat. Genet.">
        <title>The genome and transcriptome of the zoonotic hookworm Ancylostoma ceylanicum identify infection-specific gene families.</title>
        <authorList>
            <person name="Schwarz E.M."/>
            <person name="Hu Y."/>
            <person name="Antoshechkin I."/>
            <person name="Miller M.M."/>
            <person name="Sternberg P.W."/>
            <person name="Aroian R.V."/>
        </authorList>
    </citation>
    <scope>NUCLEOTIDE SEQUENCE</scope>
    <source>
        <strain evidence="3">HY135</strain>
    </source>
</reference>
<feature type="compositionally biased region" description="Polar residues" evidence="1">
    <location>
        <begin position="66"/>
        <end position="76"/>
    </location>
</feature>
<feature type="compositionally biased region" description="Low complexity" evidence="1">
    <location>
        <begin position="1"/>
        <end position="12"/>
    </location>
</feature>
<gene>
    <name evidence="2" type="primary">Acey_s0239.g3318</name>
    <name evidence="2" type="ORF">Y032_0239g3318</name>
</gene>
<feature type="region of interest" description="Disordered" evidence="1">
    <location>
        <begin position="1"/>
        <end position="85"/>
    </location>
</feature>
<evidence type="ECO:0000313" key="3">
    <source>
        <dbReference type="Proteomes" id="UP000024635"/>
    </source>
</evidence>